<feature type="compositionally biased region" description="Low complexity" evidence="4">
    <location>
        <begin position="1042"/>
        <end position="1057"/>
    </location>
</feature>
<keyword evidence="7" id="KW-1185">Reference proteome</keyword>
<keyword evidence="2 3" id="KW-0175">Coiled coil</keyword>
<reference evidence="6 7" key="1">
    <citation type="journal article" date="2021" name="Sci. Rep.">
        <title>Chromosome anchoring in Senegalese sole (Solea senegalensis) reveals sex-associated markers and genome rearrangements in flatfish.</title>
        <authorList>
            <person name="Guerrero-Cozar I."/>
            <person name="Gomez-Garrido J."/>
            <person name="Berbel C."/>
            <person name="Martinez-Blanch J.F."/>
            <person name="Alioto T."/>
            <person name="Claros M.G."/>
            <person name="Gagnaire P.A."/>
            <person name="Manchado M."/>
        </authorList>
    </citation>
    <scope>NUCLEOTIDE SEQUENCE [LARGE SCALE GENOMIC DNA]</scope>
    <source>
        <strain evidence="6">Sse05_10M</strain>
    </source>
</reference>
<feature type="region of interest" description="Disordered" evidence="4">
    <location>
        <begin position="944"/>
        <end position="969"/>
    </location>
</feature>
<feature type="compositionally biased region" description="Polar residues" evidence="4">
    <location>
        <begin position="561"/>
        <end position="576"/>
    </location>
</feature>
<keyword evidence="1" id="KW-0403">Intermediate filament</keyword>
<evidence type="ECO:0000256" key="4">
    <source>
        <dbReference type="SAM" id="MobiDB-lite"/>
    </source>
</evidence>
<sequence length="1254" mass="136328">MKHKHQHSASVDIVWKHQYSAASGSCLDKRPTAELQQVRRLVAANQMIACQIQEELDRKCVRERRQLDGHLRTVSLLQRQISESLSAQAEIKLQLLSVKITVTTFSTKCHKEHERRGRLEVELSDLRRQEEELRLQKLPQLRRLLADQTQQQGALRTQHQQDLQGLLAQVSRGVAVQSSHLMQHMDKWSGTASSLDRQLVQQEELRSSVLILEEEELRSKALILEEEELRSRALILEEEELRSRALILEEELQRQQSLNALLEDRHVEQAEHCDFQLVALQQRAESVSRGLDCELQAAAQQAAEHQALLDVNNTLHTELRGYRKLLDGFLSQPLKFNSTVRSFPDTSRKVTLDRGVTAQGRNFWTMEVQTVSKGHVCTVKQTPAVIVLLETVTTKRLSSIRNKKLQNSPLALCNTSHLIDSIHDPGTLRTGAPTERTTTGLDKEAVNKSKTESPETAGVTNTGPGGETEIKQAPYLILQTTTELTNQIHHLNGHDPATGWNPAVVTSVKLETLSESVRDEDYLCCRSEEDQGEVNPIPDKKLDREEKKEENQIAEEDGALQFSQNMVSSGLSNSKHNQSKDSDAQSTTETSSNCSQVRNNSPEILHMVELEGSSGSVNGAHDTNKKQVDLLITAEQRKYPCLTDSGIGLSYCDFEELPGPVTSHGFLSPTETVTGLSPEICPIPVEAELIMSDQVFCQADLKEHMKSPNDSDPSVSPVEMKESLSSNREEEDKEVYLSLTEANANVRPVETYILSTKEDWKSLSLRRETRMNEPSTGSQESPLFAKEPVTNHPGPGGLVLYGGSPSGASLLREGNTDSSPVASDVLMRFPESERSSSRVAEEGLVPEESHGCKSRVSLSGRGSNEGSSVKTVVPSQPRAKQFGSRGSGEWMGYGFKSSSGVVVSRLARAEIQTEARGSGAEGRVYGGSLKGISSPNLDIEECPSVTSNLSTSPPEKGRFGSGEWRVNGGRVRHMSSPARSFSLPETQPEYTCLPTCPPLPRGEGRFGSTGSGQWRVYSGNVACLSFTDRVNANDNQALSLLSGPRLSSSRSSSNGVVRRSRSVGSGGKLSSSGSGDCKPVYNSVSGRRSSAGSAGGGRTLGSQRAASPGGRSSVSGGSGDWLNSSTAGWNRISSAGSQGSGSDGSQAGGRIRSTSGSGRTNNSTGGRVISSSDQPIRSTGSGTGGNKERISVCKMAALKISEAGRERSQERRKQQQQQQQQQQHKAAVSSPLHLTSGGGATSVSPDNLDDITRL</sequence>
<feature type="compositionally biased region" description="Polar residues" evidence="4">
    <location>
        <begin position="944"/>
        <end position="953"/>
    </location>
</feature>
<feature type="region of interest" description="Disordered" evidence="4">
    <location>
        <begin position="1042"/>
        <end position="1254"/>
    </location>
</feature>
<evidence type="ECO:0000256" key="1">
    <source>
        <dbReference type="ARBA" id="ARBA00022754"/>
    </source>
</evidence>
<feature type="compositionally biased region" description="Polar residues" evidence="4">
    <location>
        <begin position="1121"/>
        <end position="1132"/>
    </location>
</feature>
<proteinExistence type="predicted"/>
<feature type="compositionally biased region" description="Basic and acidic residues" evidence="4">
    <location>
        <begin position="538"/>
        <end position="551"/>
    </location>
</feature>
<accession>A0AAV6RNZ7</accession>
<feature type="compositionally biased region" description="Polar residues" evidence="4">
    <location>
        <begin position="1169"/>
        <end position="1180"/>
    </location>
</feature>
<evidence type="ECO:0000313" key="6">
    <source>
        <dbReference type="EMBL" id="KAG7506037.1"/>
    </source>
</evidence>
<dbReference type="Pfam" id="PF00038">
    <property type="entry name" value="Filament"/>
    <property type="match status" value="1"/>
</dbReference>
<feature type="domain" description="IF rod" evidence="5">
    <location>
        <begin position="35"/>
        <end position="328"/>
    </location>
</feature>
<dbReference type="PANTHER" id="PTHR23239:SF180">
    <property type="entry name" value="KERATIN, TYPE I CYTOSKELETAL 17"/>
    <property type="match status" value="1"/>
</dbReference>
<dbReference type="EMBL" id="JAGKHQ010000011">
    <property type="protein sequence ID" value="KAG7506037.1"/>
    <property type="molecule type" value="Genomic_DNA"/>
</dbReference>
<feature type="compositionally biased region" description="Basic and acidic residues" evidence="4">
    <location>
        <begin position="830"/>
        <end position="851"/>
    </location>
</feature>
<feature type="compositionally biased region" description="Basic and acidic residues" evidence="4">
    <location>
        <begin position="441"/>
        <end position="453"/>
    </location>
</feature>
<dbReference type="GO" id="GO:0005882">
    <property type="term" value="C:intermediate filament"/>
    <property type="evidence" value="ECO:0007669"/>
    <property type="project" value="UniProtKB-KW"/>
</dbReference>
<comment type="caution">
    <text evidence="6">The sequence shown here is derived from an EMBL/GenBank/DDBJ whole genome shotgun (WGS) entry which is preliminary data.</text>
</comment>
<protein>
    <submittedName>
        <fullName evidence="6">Sericin 1-like</fullName>
    </submittedName>
</protein>
<gene>
    <name evidence="6" type="ORF">JOB18_045556</name>
</gene>
<feature type="compositionally biased region" description="Basic and acidic residues" evidence="4">
    <location>
        <begin position="1202"/>
        <end position="1213"/>
    </location>
</feature>
<evidence type="ECO:0000259" key="5">
    <source>
        <dbReference type="Pfam" id="PF00038"/>
    </source>
</evidence>
<feature type="compositionally biased region" description="Low complexity" evidence="4">
    <location>
        <begin position="1143"/>
        <end position="1167"/>
    </location>
</feature>
<organism evidence="6 7">
    <name type="scientific">Solea senegalensis</name>
    <name type="common">Senegalese sole</name>
    <dbReference type="NCBI Taxonomy" id="28829"/>
    <lineage>
        <taxon>Eukaryota</taxon>
        <taxon>Metazoa</taxon>
        <taxon>Chordata</taxon>
        <taxon>Craniata</taxon>
        <taxon>Vertebrata</taxon>
        <taxon>Euteleostomi</taxon>
        <taxon>Actinopterygii</taxon>
        <taxon>Neopterygii</taxon>
        <taxon>Teleostei</taxon>
        <taxon>Neoteleostei</taxon>
        <taxon>Acanthomorphata</taxon>
        <taxon>Carangaria</taxon>
        <taxon>Pleuronectiformes</taxon>
        <taxon>Pleuronectoidei</taxon>
        <taxon>Soleidae</taxon>
        <taxon>Solea</taxon>
    </lineage>
</organism>
<dbReference type="GO" id="GO:0005198">
    <property type="term" value="F:structural molecule activity"/>
    <property type="evidence" value="ECO:0007669"/>
    <property type="project" value="InterPro"/>
</dbReference>
<feature type="region of interest" description="Disordered" evidence="4">
    <location>
        <begin position="527"/>
        <end position="598"/>
    </location>
</feature>
<dbReference type="PANTHER" id="PTHR23239">
    <property type="entry name" value="INTERMEDIATE FILAMENT"/>
    <property type="match status" value="1"/>
</dbReference>
<feature type="region of interest" description="Disordered" evidence="4">
    <location>
        <begin position="424"/>
        <end position="469"/>
    </location>
</feature>
<feature type="compositionally biased region" description="Polar residues" evidence="4">
    <location>
        <begin position="856"/>
        <end position="874"/>
    </location>
</feature>
<feature type="region of interest" description="Disordered" evidence="4">
    <location>
        <begin position="830"/>
        <end position="885"/>
    </location>
</feature>
<dbReference type="InterPro" id="IPR039008">
    <property type="entry name" value="IF_rod_dom"/>
</dbReference>
<evidence type="ECO:0000256" key="2">
    <source>
        <dbReference type="ARBA" id="ARBA00023054"/>
    </source>
</evidence>
<dbReference type="Proteomes" id="UP000693946">
    <property type="component" value="Linkage Group LG19"/>
</dbReference>
<feature type="compositionally biased region" description="Basic and acidic residues" evidence="4">
    <location>
        <begin position="719"/>
        <end position="730"/>
    </location>
</feature>
<feature type="compositionally biased region" description="Low complexity" evidence="4">
    <location>
        <begin position="1083"/>
        <end position="1092"/>
    </location>
</feature>
<feature type="region of interest" description="Disordered" evidence="4">
    <location>
        <begin position="704"/>
        <end position="734"/>
    </location>
</feature>
<dbReference type="InterPro" id="IPR002957">
    <property type="entry name" value="Keratin_I"/>
</dbReference>
<feature type="compositionally biased region" description="Polar residues" evidence="4">
    <location>
        <begin position="584"/>
        <end position="598"/>
    </location>
</feature>
<name>A0AAV6RNZ7_SOLSE</name>
<evidence type="ECO:0000256" key="3">
    <source>
        <dbReference type="SAM" id="Coils"/>
    </source>
</evidence>
<feature type="coiled-coil region" evidence="3">
    <location>
        <begin position="212"/>
        <end position="265"/>
    </location>
</feature>
<dbReference type="AlphaFoldDB" id="A0AAV6RNZ7"/>
<evidence type="ECO:0000313" key="7">
    <source>
        <dbReference type="Proteomes" id="UP000693946"/>
    </source>
</evidence>